<reference evidence="8" key="1">
    <citation type="submission" date="2016-09" db="EMBL/GenBank/DDBJ databases">
        <authorList>
            <person name="Hebert L."/>
            <person name="Moumen B."/>
        </authorList>
    </citation>
    <scope>NUCLEOTIDE SEQUENCE [LARGE SCALE GENOMIC DNA]</scope>
    <source>
        <strain evidence="8">OVI</strain>
    </source>
</reference>
<evidence type="ECO:0000313" key="8">
    <source>
        <dbReference type="EMBL" id="SCU70819.1"/>
    </source>
</evidence>
<evidence type="ECO:0000313" key="9">
    <source>
        <dbReference type="Proteomes" id="UP000195570"/>
    </source>
</evidence>
<dbReference type="GO" id="GO:0005794">
    <property type="term" value="C:Golgi apparatus"/>
    <property type="evidence" value="ECO:0007669"/>
    <property type="project" value="TreeGrafter"/>
</dbReference>
<name>A0A1G4IF99_TRYEQ</name>
<keyword evidence="4 6" id="KW-0175">Coiled coil</keyword>
<protein>
    <submittedName>
        <fullName evidence="8">GRIP domain containing protein, putative</fullName>
    </submittedName>
</protein>
<feature type="domain" description="GRIP" evidence="7">
    <location>
        <begin position="555"/>
        <end position="605"/>
    </location>
</feature>
<feature type="coiled-coil region" evidence="6">
    <location>
        <begin position="408"/>
        <end position="476"/>
    </location>
</feature>
<organism evidence="8 9">
    <name type="scientific">Trypanosoma equiperdum</name>
    <dbReference type="NCBI Taxonomy" id="5694"/>
    <lineage>
        <taxon>Eukaryota</taxon>
        <taxon>Discoba</taxon>
        <taxon>Euglenozoa</taxon>
        <taxon>Kinetoplastea</taxon>
        <taxon>Metakinetoplastina</taxon>
        <taxon>Trypanosomatida</taxon>
        <taxon>Trypanosomatidae</taxon>
        <taxon>Trypanosoma</taxon>
    </lineage>
</organism>
<dbReference type="PROSITE" id="PS50913">
    <property type="entry name" value="GRIP"/>
    <property type="match status" value="1"/>
</dbReference>
<proteinExistence type="predicted"/>
<dbReference type="RefSeq" id="XP_067081578.1">
    <property type="nucleotide sequence ID" value="XM_067225477.1"/>
</dbReference>
<keyword evidence="5" id="KW-0472">Membrane</keyword>
<gene>
    <name evidence="8" type="ORF">TEOVI_000239400</name>
</gene>
<keyword evidence="3" id="KW-0963">Cytoplasm</keyword>
<comment type="caution">
    <text evidence="8">The sequence shown here is derived from an EMBL/GenBank/DDBJ whole genome shotgun (WGS) entry which is preliminary data.</text>
</comment>
<dbReference type="Pfam" id="PF01465">
    <property type="entry name" value="GRIP"/>
    <property type="match status" value="1"/>
</dbReference>
<accession>A0A1G4IF99</accession>
<dbReference type="GeneID" id="92376334"/>
<dbReference type="EMBL" id="CZPT02001525">
    <property type="protein sequence ID" value="SCU70819.1"/>
    <property type="molecule type" value="Genomic_DNA"/>
</dbReference>
<evidence type="ECO:0000256" key="5">
    <source>
        <dbReference type="ARBA" id="ARBA00023136"/>
    </source>
</evidence>
<evidence type="ECO:0000256" key="3">
    <source>
        <dbReference type="ARBA" id="ARBA00022490"/>
    </source>
</evidence>
<feature type="coiled-coil region" evidence="6">
    <location>
        <begin position="228"/>
        <end position="269"/>
    </location>
</feature>
<dbReference type="PANTHER" id="PTHR23157:SF25">
    <property type="entry name" value="GRIP AND COILED-COIL DOMAIN-CONTAINING PROTEIN 1"/>
    <property type="match status" value="1"/>
</dbReference>
<dbReference type="Proteomes" id="UP000195570">
    <property type="component" value="Unassembled WGS sequence"/>
</dbReference>
<dbReference type="Gene3D" id="1.10.220.60">
    <property type="entry name" value="GRIP domain"/>
    <property type="match status" value="1"/>
</dbReference>
<evidence type="ECO:0000256" key="6">
    <source>
        <dbReference type="SAM" id="Coils"/>
    </source>
</evidence>
<dbReference type="AlphaFoldDB" id="A0A1G4IF99"/>
<comment type="subcellular location">
    <subcellularLocation>
        <location evidence="2">Cytoplasm</location>
    </subcellularLocation>
    <subcellularLocation>
        <location evidence="1">Endomembrane system</location>
        <topology evidence="1">Peripheral membrane protein</topology>
    </subcellularLocation>
</comment>
<evidence type="ECO:0000256" key="1">
    <source>
        <dbReference type="ARBA" id="ARBA00004184"/>
    </source>
</evidence>
<evidence type="ECO:0000256" key="4">
    <source>
        <dbReference type="ARBA" id="ARBA00023054"/>
    </source>
</evidence>
<feature type="coiled-coil region" evidence="6">
    <location>
        <begin position="507"/>
        <end position="534"/>
    </location>
</feature>
<dbReference type="FunFam" id="1.10.220.60:FF:000008">
    <property type="entry name" value="GRIP domain containing protein"/>
    <property type="match status" value="1"/>
</dbReference>
<dbReference type="VEuPathDB" id="TriTrypDB:TEOVI_000239400"/>
<dbReference type="PANTHER" id="PTHR23157">
    <property type="entry name" value="GRIP AND COILED-COIL DOMAIN-CONTAINING PROTEIN 1"/>
    <property type="match status" value="1"/>
</dbReference>
<dbReference type="InterPro" id="IPR000237">
    <property type="entry name" value="GRIP_dom"/>
</dbReference>
<keyword evidence="9" id="KW-1185">Reference proteome</keyword>
<evidence type="ECO:0000256" key="2">
    <source>
        <dbReference type="ARBA" id="ARBA00004496"/>
    </source>
</evidence>
<sequence>MAAEDQGASPSSHRGEVDALRDRVTAMRETIESLGNDLAGEKLKYATLHDKVVAWKEKIKQKTLEDRLRISQLEEELSAVRKKHQLATSAAQLDVQKSGGGNHHNLESVEPQEAVHEQLMQIEKDEEASELLKEGRAPSQECLREGEEEEALIERKIEPKHQGAQVPEGHPFQQAALVGSMVKELRKANETLRADLGEASRFVEAARSEAEQLKKGLCSTKEEDEPRIADLREELDALRCQLENTTSKLEAEVDANRKLFRRCNDAEERCGHLLHEKEIDKRMYEEKLVEWREIFQVAKAKDESTIDELRTSLCTSRCYLKQLCHTVLAFLGCECDNPLEVIGDEFAERLVNVSLFSQRLDSFRKLLVERAKSCCVVCDADSILQVFELICSSIEGVRSERDVAAAELDKSRQMISDARSQLVLLEAKCSSLVSPDVVAGLEARNIQLEEKCELLRREIKRQREAFQRERDQQESMVATASLQGVAAARVPSDGVFERGMLSLAAQQSQRDNEIRQLQANVQALERENAVLRRECDHNNSVVAQFTKEMEVLKTKERVQLSVEYVRNVVLQYLCCSCEEMRMKMVPAIATVLEFTAKEKRDVQNANPQCPPLK</sequence>
<dbReference type="InterPro" id="IPR051952">
    <property type="entry name" value="Golgi-autophagy_related"/>
</dbReference>
<evidence type="ECO:0000259" key="7">
    <source>
        <dbReference type="PROSITE" id="PS50913"/>
    </source>
</evidence>